<accession>A0ABY6IKB6</accession>
<proteinExistence type="predicted"/>
<evidence type="ECO:0000259" key="2">
    <source>
        <dbReference type="Pfam" id="PF12770"/>
    </source>
</evidence>
<name>A0ABY6IKB6_STRPE</name>
<reference evidence="3" key="1">
    <citation type="submission" date="2022-10" db="EMBL/GenBank/DDBJ databases">
        <title>Cytochrome P450 Catalyzes Benzene Ring Formation in the Biosynthesis of Trialkyl-Substituted Aromatic Polyketides.</title>
        <authorList>
            <person name="Zhao E."/>
            <person name="Ge H."/>
        </authorList>
    </citation>
    <scope>NUCLEOTIDE SEQUENCE</scope>
    <source>
        <strain evidence="3">NA0869</strain>
    </source>
</reference>
<gene>
    <name evidence="3" type="ORF">OGH68_00490</name>
</gene>
<evidence type="ECO:0000256" key="1">
    <source>
        <dbReference type="SAM" id="MobiDB-lite"/>
    </source>
</evidence>
<dbReference type="Pfam" id="PF12770">
    <property type="entry name" value="CHAT"/>
    <property type="match status" value="1"/>
</dbReference>
<dbReference type="RefSeq" id="WP_264249833.1">
    <property type="nucleotide sequence ID" value="NZ_CP107567.1"/>
</dbReference>
<keyword evidence="4" id="KW-1185">Reference proteome</keyword>
<protein>
    <submittedName>
        <fullName evidence="3">CHAT domain-containing protein</fullName>
    </submittedName>
</protein>
<evidence type="ECO:0000313" key="4">
    <source>
        <dbReference type="Proteomes" id="UP001163878"/>
    </source>
</evidence>
<evidence type="ECO:0000313" key="3">
    <source>
        <dbReference type="EMBL" id="UYQ66337.1"/>
    </source>
</evidence>
<feature type="region of interest" description="Disordered" evidence="1">
    <location>
        <begin position="119"/>
        <end position="143"/>
    </location>
</feature>
<organism evidence="3 4">
    <name type="scientific">Streptomyces peucetius</name>
    <dbReference type="NCBI Taxonomy" id="1950"/>
    <lineage>
        <taxon>Bacteria</taxon>
        <taxon>Bacillati</taxon>
        <taxon>Actinomycetota</taxon>
        <taxon>Actinomycetes</taxon>
        <taxon>Kitasatosporales</taxon>
        <taxon>Streptomycetaceae</taxon>
        <taxon>Streptomyces</taxon>
    </lineage>
</organism>
<dbReference type="InterPro" id="IPR024983">
    <property type="entry name" value="CHAT_dom"/>
</dbReference>
<sequence>MTRVQDSRSRLVISVASAFQLCGYWQVIGSLWTVDDKMGLLLAREVYRNLAVPDTPAAACALHRAIGCQTACGFVSPSTPRLYYAVHSLPEAQGPGLARHGVLPVQRLGRNVVVALDDHREPTGRAPGPVRTGAADPGGLTRG</sequence>
<dbReference type="Proteomes" id="UP001163878">
    <property type="component" value="Chromosome"/>
</dbReference>
<feature type="domain" description="CHAT" evidence="2">
    <location>
        <begin position="9"/>
        <end position="65"/>
    </location>
</feature>
<dbReference type="EMBL" id="CP107567">
    <property type="protein sequence ID" value="UYQ66337.1"/>
    <property type="molecule type" value="Genomic_DNA"/>
</dbReference>